<proteinExistence type="predicted"/>
<evidence type="ECO:0000313" key="2">
    <source>
        <dbReference type="EMBL" id="TWF77246.1"/>
    </source>
</evidence>
<dbReference type="InterPro" id="IPR013096">
    <property type="entry name" value="Cupin_2"/>
</dbReference>
<dbReference type="PANTHER" id="PTHR43698">
    <property type="entry name" value="RIBD C-TERMINAL DOMAIN CONTAINING PROTEIN"/>
    <property type="match status" value="1"/>
</dbReference>
<dbReference type="InterPro" id="IPR014710">
    <property type="entry name" value="RmlC-like_jellyroll"/>
</dbReference>
<dbReference type="InterPro" id="IPR011051">
    <property type="entry name" value="RmlC_Cupin_sf"/>
</dbReference>
<evidence type="ECO:0000259" key="1">
    <source>
        <dbReference type="Pfam" id="PF07883"/>
    </source>
</evidence>
<dbReference type="Pfam" id="PF07883">
    <property type="entry name" value="Cupin_2"/>
    <property type="match status" value="1"/>
</dbReference>
<dbReference type="RefSeq" id="WP_147256459.1">
    <property type="nucleotide sequence ID" value="NZ_VIWU01000001.1"/>
</dbReference>
<sequence length="137" mass="15088">MQITRSSVDTAKGAADWFTGDVYIDAVAAAPPPSRVTANLVHFMPGARTHWHRHPLGQTVFVTEGVGLCQRRGGPVEVIRPGDRVLFEADEEHWHGAAPNRLMVHLAINEGDDQHDVVHWLQPVTDEEYTAAPPLTV</sequence>
<dbReference type="PANTHER" id="PTHR43698:SF1">
    <property type="entry name" value="BLL4564 PROTEIN"/>
    <property type="match status" value="1"/>
</dbReference>
<organism evidence="2 3">
    <name type="scientific">Pseudonocardia hierapolitana</name>
    <dbReference type="NCBI Taxonomy" id="1128676"/>
    <lineage>
        <taxon>Bacteria</taxon>
        <taxon>Bacillati</taxon>
        <taxon>Actinomycetota</taxon>
        <taxon>Actinomycetes</taxon>
        <taxon>Pseudonocardiales</taxon>
        <taxon>Pseudonocardiaceae</taxon>
        <taxon>Pseudonocardia</taxon>
    </lineage>
</organism>
<dbReference type="Proteomes" id="UP000321261">
    <property type="component" value="Unassembled WGS sequence"/>
</dbReference>
<protein>
    <submittedName>
        <fullName evidence="2">Transcriptional regulator</fullName>
    </submittedName>
</protein>
<dbReference type="OrthoDB" id="9802489at2"/>
<keyword evidence="3" id="KW-1185">Reference proteome</keyword>
<dbReference type="SUPFAM" id="SSF51182">
    <property type="entry name" value="RmlC-like cupins"/>
    <property type="match status" value="1"/>
</dbReference>
<comment type="caution">
    <text evidence="2">The sequence shown here is derived from an EMBL/GenBank/DDBJ whole genome shotgun (WGS) entry which is preliminary data.</text>
</comment>
<dbReference type="Gene3D" id="2.60.120.10">
    <property type="entry name" value="Jelly Rolls"/>
    <property type="match status" value="1"/>
</dbReference>
<accession>A0A561SQX5</accession>
<dbReference type="EMBL" id="VIWU01000001">
    <property type="protein sequence ID" value="TWF77246.1"/>
    <property type="molecule type" value="Genomic_DNA"/>
</dbReference>
<dbReference type="InterPro" id="IPR047263">
    <property type="entry name" value="HNL-like_cupin"/>
</dbReference>
<reference evidence="2 3" key="1">
    <citation type="submission" date="2019-06" db="EMBL/GenBank/DDBJ databases">
        <title>Sequencing the genomes of 1000 actinobacteria strains.</title>
        <authorList>
            <person name="Klenk H.-P."/>
        </authorList>
    </citation>
    <scope>NUCLEOTIDE SEQUENCE [LARGE SCALE GENOMIC DNA]</scope>
    <source>
        <strain evidence="2 3">DSM 45671</strain>
    </source>
</reference>
<name>A0A561SQX5_9PSEU</name>
<gene>
    <name evidence="2" type="ORF">FHX44_113151</name>
</gene>
<dbReference type="AlphaFoldDB" id="A0A561SQX5"/>
<evidence type="ECO:0000313" key="3">
    <source>
        <dbReference type="Proteomes" id="UP000321261"/>
    </source>
</evidence>
<feature type="domain" description="Cupin type-2" evidence="1">
    <location>
        <begin position="40"/>
        <end position="98"/>
    </location>
</feature>
<dbReference type="CDD" id="cd02233">
    <property type="entry name" value="cupin_HNL-like"/>
    <property type="match status" value="1"/>
</dbReference>